<dbReference type="RefSeq" id="WP_223791351.1">
    <property type="nucleotide sequence ID" value="NZ_JAIOUQ010000007.1"/>
</dbReference>
<dbReference type="Pfam" id="PF00881">
    <property type="entry name" value="Nitroreductase"/>
    <property type="match status" value="1"/>
</dbReference>
<evidence type="ECO:0000256" key="3">
    <source>
        <dbReference type="ARBA" id="ARBA00023002"/>
    </source>
</evidence>
<dbReference type="PANTHER" id="PTHR23026:SF90">
    <property type="entry name" value="IODOTYROSINE DEIODINASE 1"/>
    <property type="match status" value="1"/>
</dbReference>
<keyword evidence="1" id="KW-0285">Flavoprotein</keyword>
<evidence type="ECO:0000313" key="5">
    <source>
        <dbReference type="EMBL" id="MBZ2165764.1"/>
    </source>
</evidence>
<dbReference type="InterPro" id="IPR000415">
    <property type="entry name" value="Nitroreductase-like"/>
</dbReference>
<keyword evidence="3" id="KW-0560">Oxidoreductase</keyword>
<evidence type="ECO:0000313" key="6">
    <source>
        <dbReference type="Proteomes" id="UP000825933"/>
    </source>
</evidence>
<protein>
    <submittedName>
        <fullName evidence="5">Nitroreductase family protein</fullName>
    </submittedName>
</protein>
<dbReference type="GO" id="GO:0016491">
    <property type="term" value="F:oxidoreductase activity"/>
    <property type="evidence" value="ECO:0007669"/>
    <property type="project" value="UniProtKB-KW"/>
</dbReference>
<proteinExistence type="predicted"/>
<dbReference type="PANTHER" id="PTHR23026">
    <property type="entry name" value="NADPH NITROREDUCTASE"/>
    <property type="match status" value="1"/>
</dbReference>
<dbReference type="Proteomes" id="UP000825933">
    <property type="component" value="Unassembled WGS sequence"/>
</dbReference>
<dbReference type="CDD" id="cd02062">
    <property type="entry name" value="Nitro_FMN_reductase"/>
    <property type="match status" value="1"/>
</dbReference>
<keyword evidence="2" id="KW-0288">FMN</keyword>
<evidence type="ECO:0000256" key="1">
    <source>
        <dbReference type="ARBA" id="ARBA00022630"/>
    </source>
</evidence>
<sequence>MEINIDKQTNELLDEVIKSRRSVRSFKKQSPPKENIEDILNAGMLAPFAAQAVGEIKDFRRFFVFENDTPSIEIAEKLMKNKAVEGLNHFKSILKEKPFLKPKVQPFMDKLQMTVDNGVLGVGTAPYFIVVAEVRGIPPVEQESIAHCLENMWLKATALKLGFHLVSLTSQMAEDNEFLTLLNIPAGKYSINGCAVGYPAIETPSVNRPEVKDVTIWMGDK</sequence>
<dbReference type="Gene3D" id="3.40.109.10">
    <property type="entry name" value="NADH Oxidase"/>
    <property type="match status" value="1"/>
</dbReference>
<feature type="domain" description="Nitroreductase" evidence="4">
    <location>
        <begin position="17"/>
        <end position="198"/>
    </location>
</feature>
<dbReference type="AlphaFoldDB" id="A0A8T5UQ37"/>
<dbReference type="SUPFAM" id="SSF55469">
    <property type="entry name" value="FMN-dependent nitroreductase-like"/>
    <property type="match status" value="1"/>
</dbReference>
<organism evidence="5 6">
    <name type="scientific">Methanobacterium spitsbergense</name>
    <dbReference type="NCBI Taxonomy" id="2874285"/>
    <lineage>
        <taxon>Archaea</taxon>
        <taxon>Methanobacteriati</taxon>
        <taxon>Methanobacteriota</taxon>
        <taxon>Methanomada group</taxon>
        <taxon>Methanobacteria</taxon>
        <taxon>Methanobacteriales</taxon>
        <taxon>Methanobacteriaceae</taxon>
        <taxon>Methanobacterium</taxon>
    </lineage>
</organism>
<name>A0A8T5UQ37_9EURY</name>
<keyword evidence="6" id="KW-1185">Reference proteome</keyword>
<comment type="caution">
    <text evidence="5">The sequence shown here is derived from an EMBL/GenBank/DDBJ whole genome shotgun (WGS) entry which is preliminary data.</text>
</comment>
<gene>
    <name evidence="5" type="ORF">K8N75_06895</name>
</gene>
<accession>A0A8T5UQ37</accession>
<dbReference type="InterPro" id="IPR050627">
    <property type="entry name" value="Nitroreductase/BluB"/>
</dbReference>
<evidence type="ECO:0000256" key="2">
    <source>
        <dbReference type="ARBA" id="ARBA00022643"/>
    </source>
</evidence>
<reference evidence="6" key="1">
    <citation type="journal article" date="2022" name="Microbiol. Resour. Announc.">
        <title>Draft Genome Sequence of a Methanogenic Archaeon from West Spitsbergen Permafrost.</title>
        <authorList>
            <person name="Trubitsyn V."/>
            <person name="Rivkina E."/>
            <person name="Shcherbakova V."/>
        </authorList>
    </citation>
    <scope>NUCLEOTIDE SEQUENCE [LARGE SCALE GENOMIC DNA]</scope>
    <source>
        <strain evidence="6">VT</strain>
    </source>
</reference>
<evidence type="ECO:0000259" key="4">
    <source>
        <dbReference type="Pfam" id="PF00881"/>
    </source>
</evidence>
<dbReference type="InterPro" id="IPR029479">
    <property type="entry name" value="Nitroreductase"/>
</dbReference>
<dbReference type="EMBL" id="JAIOUQ010000007">
    <property type="protein sequence ID" value="MBZ2165764.1"/>
    <property type="molecule type" value="Genomic_DNA"/>
</dbReference>